<proteinExistence type="predicted"/>
<gene>
    <name evidence="1" type="ORF">VRS74_07630</name>
</gene>
<name>A0ABU7GEM7_9SPHN</name>
<dbReference type="Proteomes" id="UP001343492">
    <property type="component" value="Unassembled WGS sequence"/>
</dbReference>
<dbReference type="EMBL" id="JAZDQV010000006">
    <property type="protein sequence ID" value="MEE1877550.1"/>
    <property type="molecule type" value="Genomic_DNA"/>
</dbReference>
<organism evidence="1 2">
    <name type="scientific">Altererythrobacter litoralis</name>
    <dbReference type="NCBI Taxonomy" id="3113904"/>
    <lineage>
        <taxon>Bacteria</taxon>
        <taxon>Pseudomonadati</taxon>
        <taxon>Pseudomonadota</taxon>
        <taxon>Alphaproteobacteria</taxon>
        <taxon>Sphingomonadales</taxon>
        <taxon>Erythrobacteraceae</taxon>
        <taxon>Altererythrobacter</taxon>
    </lineage>
</organism>
<comment type="caution">
    <text evidence="1">The sequence shown here is derived from an EMBL/GenBank/DDBJ whole genome shotgun (WGS) entry which is preliminary data.</text>
</comment>
<dbReference type="RefSeq" id="WP_354144651.1">
    <property type="nucleotide sequence ID" value="NZ_JAZDQV010000006.1"/>
</dbReference>
<keyword evidence="2" id="KW-1185">Reference proteome</keyword>
<dbReference type="Pfam" id="PF13826">
    <property type="entry name" value="Monooxy_af470-like"/>
    <property type="match status" value="1"/>
</dbReference>
<sequence length="161" mass="17854">MPVNAGRFSANYQGPVVVFVIGMRINHFLKFGKWIPVARSMRPMIEELAADPDSGFLGSETLLQGLRTVLLIQYWRDFDSLESYARDREQKHWPAWTAFNKAIGSDGTVGIFHETYSVPAGGFETIYGNMPDWGLGKVAGLVPATGSRNEARDRMRASAGN</sequence>
<reference evidence="1 2" key="1">
    <citation type="submission" date="2024-01" db="EMBL/GenBank/DDBJ databases">
        <title>The genome sequence of Erythrobacteraceae sp. strain 1XM1-14.</title>
        <authorList>
            <person name="Liu Y."/>
        </authorList>
    </citation>
    <scope>NUCLEOTIDE SEQUENCE [LARGE SCALE GENOMIC DNA]</scope>
    <source>
        <strain evidence="1 2">1XM1-14</strain>
    </source>
</reference>
<evidence type="ECO:0000313" key="1">
    <source>
        <dbReference type="EMBL" id="MEE1877550.1"/>
    </source>
</evidence>
<accession>A0ABU7GEM7</accession>
<protein>
    <submittedName>
        <fullName evidence="1">DUF4188 domain-containing protein</fullName>
    </submittedName>
</protein>
<dbReference type="InterPro" id="IPR025444">
    <property type="entry name" value="Monooxy_af470"/>
</dbReference>
<evidence type="ECO:0000313" key="2">
    <source>
        <dbReference type="Proteomes" id="UP001343492"/>
    </source>
</evidence>